<feature type="compositionally biased region" description="Basic and acidic residues" evidence="2">
    <location>
        <begin position="202"/>
        <end position="214"/>
    </location>
</feature>
<feature type="compositionally biased region" description="Low complexity" evidence="2">
    <location>
        <begin position="99"/>
        <end position="143"/>
    </location>
</feature>
<comment type="caution">
    <text evidence="4">The sequence shown here is derived from an EMBL/GenBank/DDBJ whole genome shotgun (WGS) entry which is preliminary data.</text>
</comment>
<evidence type="ECO:0000259" key="3">
    <source>
        <dbReference type="PROSITE" id="PS50089"/>
    </source>
</evidence>
<accession>A0ABC8TWX2</accession>
<feature type="domain" description="RING-type" evidence="3">
    <location>
        <begin position="279"/>
        <end position="321"/>
    </location>
</feature>
<dbReference type="FunFam" id="3.30.40.10:FF:000383">
    <property type="entry name" value="RING/U-box superfamily protein"/>
    <property type="match status" value="1"/>
</dbReference>
<evidence type="ECO:0000256" key="1">
    <source>
        <dbReference type="PROSITE-ProRule" id="PRU00175"/>
    </source>
</evidence>
<dbReference type="PANTHER" id="PTHR12603:SF0">
    <property type="entry name" value="CCR4-NOT TRANSCRIPTION COMPLEX SUBUNIT 4"/>
    <property type="match status" value="1"/>
</dbReference>
<dbReference type="PROSITE" id="PS50089">
    <property type="entry name" value="ZF_RING_2"/>
    <property type="match status" value="1"/>
</dbReference>
<dbReference type="InterPro" id="IPR013083">
    <property type="entry name" value="Znf_RING/FYVE/PHD"/>
</dbReference>
<feature type="compositionally biased region" description="Basic and acidic residues" evidence="2">
    <location>
        <begin position="184"/>
        <end position="193"/>
    </location>
</feature>
<dbReference type="InterPro" id="IPR001841">
    <property type="entry name" value="Znf_RING"/>
</dbReference>
<dbReference type="GO" id="GO:0008270">
    <property type="term" value="F:zinc ion binding"/>
    <property type="evidence" value="ECO:0007669"/>
    <property type="project" value="UniProtKB-KW"/>
</dbReference>
<keyword evidence="1" id="KW-0863">Zinc-finger</keyword>
<sequence length="354" mass="38797">MDSDSIRNASIPMVASNARDFAKKKRTNRSAKLKQCKLDARREQWLSQVKSKGDNEKSSGCGGNRSLLVQVGKERGRSVENLEINPIGEENYGSMNPYSDSESPSNSPTSHTSSASGGNDSGSSFTGSGRNSSSSSGGCCSGSITEEEEGDDGCLDDWEAVADALAATDDMQKQHTPNFNSEVLPKHENENVTRSDSPLPKFNDRPASHIDISKPKPDCVRIMQRAPANCRAWRPDDAFRPQSLPNLSKQHSFPLNSDRHYRHGRNPWGNKLVSAPSSCPICFEDLDFTDSSFLPCSCGFRLCLFCHKRILEQDARCPGCRKQYKCDSLEGEASLDGGSLTIRLARSCSMITRS</sequence>
<dbReference type="SUPFAM" id="SSF57850">
    <property type="entry name" value="RING/U-box"/>
    <property type="match status" value="1"/>
</dbReference>
<dbReference type="InterPro" id="IPR039515">
    <property type="entry name" value="NOT4_mRING-HC-C4C4"/>
</dbReference>
<reference evidence="4 5" key="1">
    <citation type="submission" date="2024-02" db="EMBL/GenBank/DDBJ databases">
        <authorList>
            <person name="Vignale AGUSTIN F."/>
            <person name="Sosa J E."/>
            <person name="Modenutti C."/>
        </authorList>
    </citation>
    <scope>NUCLEOTIDE SEQUENCE [LARGE SCALE GENOMIC DNA]</scope>
</reference>
<dbReference type="Pfam" id="PF14570">
    <property type="entry name" value="zf-RING_4"/>
    <property type="match status" value="1"/>
</dbReference>
<name>A0ABC8TWX2_9AQUA</name>
<protein>
    <recommendedName>
        <fullName evidence="3">RING-type domain-containing protein</fullName>
    </recommendedName>
</protein>
<dbReference type="InterPro" id="IPR039780">
    <property type="entry name" value="Mot2"/>
</dbReference>
<proteinExistence type="predicted"/>
<evidence type="ECO:0000256" key="2">
    <source>
        <dbReference type="SAM" id="MobiDB-lite"/>
    </source>
</evidence>
<dbReference type="AlphaFoldDB" id="A0ABC8TWX2"/>
<feature type="region of interest" description="Disordered" evidence="2">
    <location>
        <begin position="170"/>
        <end position="214"/>
    </location>
</feature>
<dbReference type="CDD" id="cd16618">
    <property type="entry name" value="mRING-HC-C4C4_CNOT4"/>
    <property type="match status" value="1"/>
</dbReference>
<keyword evidence="5" id="KW-1185">Reference proteome</keyword>
<dbReference type="EMBL" id="CAUOFW020005958">
    <property type="protein sequence ID" value="CAK9172336.1"/>
    <property type="molecule type" value="Genomic_DNA"/>
</dbReference>
<dbReference type="PANTHER" id="PTHR12603">
    <property type="entry name" value="CCR4-NOT TRANSCRIPTION COMPLEX RELATED"/>
    <property type="match status" value="1"/>
</dbReference>
<dbReference type="Gene3D" id="3.30.40.10">
    <property type="entry name" value="Zinc/RING finger domain, C3HC4 (zinc finger)"/>
    <property type="match status" value="1"/>
</dbReference>
<evidence type="ECO:0000313" key="4">
    <source>
        <dbReference type="EMBL" id="CAK9172336.1"/>
    </source>
</evidence>
<evidence type="ECO:0000313" key="5">
    <source>
        <dbReference type="Proteomes" id="UP001642360"/>
    </source>
</evidence>
<organism evidence="4 5">
    <name type="scientific">Ilex paraguariensis</name>
    <name type="common">yerba mate</name>
    <dbReference type="NCBI Taxonomy" id="185542"/>
    <lineage>
        <taxon>Eukaryota</taxon>
        <taxon>Viridiplantae</taxon>
        <taxon>Streptophyta</taxon>
        <taxon>Embryophyta</taxon>
        <taxon>Tracheophyta</taxon>
        <taxon>Spermatophyta</taxon>
        <taxon>Magnoliopsida</taxon>
        <taxon>eudicotyledons</taxon>
        <taxon>Gunneridae</taxon>
        <taxon>Pentapetalae</taxon>
        <taxon>asterids</taxon>
        <taxon>campanulids</taxon>
        <taxon>Aquifoliales</taxon>
        <taxon>Aquifoliaceae</taxon>
        <taxon>Ilex</taxon>
    </lineage>
</organism>
<dbReference type="Proteomes" id="UP001642360">
    <property type="component" value="Unassembled WGS sequence"/>
</dbReference>
<keyword evidence="1" id="KW-0479">Metal-binding</keyword>
<feature type="region of interest" description="Disordered" evidence="2">
    <location>
        <begin position="42"/>
        <end position="152"/>
    </location>
</feature>
<gene>
    <name evidence="4" type="ORF">ILEXP_LOCUS41981</name>
</gene>
<keyword evidence="1" id="KW-0862">Zinc</keyword>